<dbReference type="SUPFAM" id="SSF53167">
    <property type="entry name" value="Purine and uridine phosphorylases"/>
    <property type="match status" value="1"/>
</dbReference>
<dbReference type="Proteomes" id="UP000762676">
    <property type="component" value="Unassembled WGS sequence"/>
</dbReference>
<evidence type="ECO:0000313" key="2">
    <source>
        <dbReference type="Proteomes" id="UP000762676"/>
    </source>
</evidence>
<dbReference type="PANTHER" id="PTHR47705">
    <property type="entry name" value="AGAP000321-PA"/>
    <property type="match status" value="1"/>
</dbReference>
<gene>
    <name evidence="1" type="ORF">ElyMa_001498900</name>
</gene>
<sequence>MVKDLPMLTGQDQPTIGVITTLYHEKLAVDAMMEDKKTYIKYKTESESQVYTLGNIGKYRVVSTKLAKMGKTEADLVAAENTVTRLLGTFSQIAHVFMVGVGGAVPDYTDHNKHVRLGDVVVSTPTDDTGAVYVYCSKVEKIKKTNAYSYVTRIFSPREQVLTDAVLKMKKQVETSLPTAPRPWDEHIEVGKDTLRGQESNFHRPMIQRDKLFYTKPDGDVIQVDHPRPQGFTARHHREGQTQVRHGVIACGQRVARADPVRTDFAHMNGVKAFQQEHDAVLESLEGNCCESYLVILGMCDYTDGSKKEWMSYAALAAAAYLKSLILTL</sequence>
<proteinExistence type="predicted"/>
<name>A0AAV4J3W4_9GAST</name>
<dbReference type="GO" id="GO:0009116">
    <property type="term" value="P:nucleoside metabolic process"/>
    <property type="evidence" value="ECO:0007669"/>
    <property type="project" value="InterPro"/>
</dbReference>
<protein>
    <submittedName>
        <fullName evidence="1">C3 and PZP-like alpha-2-macroglobulin domain-containing protein 8</fullName>
    </submittedName>
</protein>
<dbReference type="Gene3D" id="3.40.50.1580">
    <property type="entry name" value="Nucleoside phosphorylase domain"/>
    <property type="match status" value="1"/>
</dbReference>
<dbReference type="PANTHER" id="PTHR47705:SF1">
    <property type="entry name" value="PNP_UDP_1 DOMAIN-CONTAINING PROTEIN"/>
    <property type="match status" value="1"/>
</dbReference>
<dbReference type="InterPro" id="IPR035994">
    <property type="entry name" value="Nucleoside_phosphorylase_sf"/>
</dbReference>
<organism evidence="1 2">
    <name type="scientific">Elysia marginata</name>
    <dbReference type="NCBI Taxonomy" id="1093978"/>
    <lineage>
        <taxon>Eukaryota</taxon>
        <taxon>Metazoa</taxon>
        <taxon>Spiralia</taxon>
        <taxon>Lophotrochozoa</taxon>
        <taxon>Mollusca</taxon>
        <taxon>Gastropoda</taxon>
        <taxon>Heterobranchia</taxon>
        <taxon>Euthyneura</taxon>
        <taxon>Panpulmonata</taxon>
        <taxon>Sacoglossa</taxon>
        <taxon>Placobranchoidea</taxon>
        <taxon>Plakobranchidae</taxon>
        <taxon>Elysia</taxon>
    </lineage>
</organism>
<dbReference type="GO" id="GO:0003824">
    <property type="term" value="F:catalytic activity"/>
    <property type="evidence" value="ECO:0007669"/>
    <property type="project" value="InterPro"/>
</dbReference>
<reference evidence="1 2" key="1">
    <citation type="journal article" date="2021" name="Elife">
        <title>Chloroplast acquisition without the gene transfer in kleptoplastic sea slugs, Plakobranchus ocellatus.</title>
        <authorList>
            <person name="Maeda T."/>
            <person name="Takahashi S."/>
            <person name="Yoshida T."/>
            <person name="Shimamura S."/>
            <person name="Takaki Y."/>
            <person name="Nagai Y."/>
            <person name="Toyoda A."/>
            <person name="Suzuki Y."/>
            <person name="Arimoto A."/>
            <person name="Ishii H."/>
            <person name="Satoh N."/>
            <person name="Nishiyama T."/>
            <person name="Hasebe M."/>
            <person name="Maruyama T."/>
            <person name="Minagawa J."/>
            <person name="Obokata J."/>
            <person name="Shigenobu S."/>
        </authorList>
    </citation>
    <scope>NUCLEOTIDE SEQUENCE [LARGE SCALE GENOMIC DNA]</scope>
</reference>
<comment type="caution">
    <text evidence="1">The sequence shown here is derived from an EMBL/GenBank/DDBJ whole genome shotgun (WGS) entry which is preliminary data.</text>
</comment>
<dbReference type="EMBL" id="BMAT01002957">
    <property type="protein sequence ID" value="GFS17523.1"/>
    <property type="molecule type" value="Genomic_DNA"/>
</dbReference>
<evidence type="ECO:0000313" key="1">
    <source>
        <dbReference type="EMBL" id="GFS17523.1"/>
    </source>
</evidence>
<keyword evidence="2" id="KW-1185">Reference proteome</keyword>
<dbReference type="AlphaFoldDB" id="A0AAV4J3W4"/>
<accession>A0AAV4J3W4</accession>